<dbReference type="SUPFAM" id="SSF49309">
    <property type="entry name" value="Transglutaminase, two C-terminal domains"/>
    <property type="match status" value="2"/>
</dbReference>
<evidence type="ECO:0000256" key="5">
    <source>
        <dbReference type="ARBA" id="ARBA00023315"/>
    </source>
</evidence>
<dbReference type="SMART" id="SM00460">
    <property type="entry name" value="TGc"/>
    <property type="match status" value="1"/>
</dbReference>
<dbReference type="PANTHER" id="PTHR11590:SF73">
    <property type="entry name" value="NOVEL TRANSGLUTAMINASE FAMILY PROTEIN-RELATED"/>
    <property type="match status" value="1"/>
</dbReference>
<dbReference type="FunFam" id="3.90.260.10:FF:000001">
    <property type="entry name" value="Protein-glutamine gamma-glutamyltransferase 2"/>
    <property type="match status" value="1"/>
</dbReference>
<dbReference type="Pfam" id="PF00868">
    <property type="entry name" value="Transglut_N"/>
    <property type="match status" value="1"/>
</dbReference>
<proteinExistence type="inferred from homology"/>
<dbReference type="InterPro" id="IPR002931">
    <property type="entry name" value="Transglutaminase-like"/>
</dbReference>
<evidence type="ECO:0000259" key="9">
    <source>
        <dbReference type="SMART" id="SM00460"/>
    </source>
</evidence>
<keyword evidence="4 8" id="KW-0106">Calcium</keyword>
<feature type="binding site" evidence="8">
    <location>
        <position position="440"/>
    </location>
    <ligand>
        <name>Ca(2+)</name>
        <dbReference type="ChEBI" id="CHEBI:29108"/>
    </ligand>
</feature>
<evidence type="ECO:0000256" key="2">
    <source>
        <dbReference type="ARBA" id="ARBA00022679"/>
    </source>
</evidence>
<evidence type="ECO:0000256" key="8">
    <source>
        <dbReference type="PIRSR" id="PIRSR000459-2"/>
    </source>
</evidence>
<comment type="cofactor">
    <cofactor evidence="8">
        <name>Ca(2+)</name>
        <dbReference type="ChEBI" id="CHEBI:29108"/>
    </cofactor>
    <text evidence="8">Binds 1 Ca(2+) ion per subunit.</text>
</comment>
<gene>
    <name evidence="10" type="primary">TGM2L</name>
</gene>
<feature type="binding site" evidence="8">
    <location>
        <position position="445"/>
    </location>
    <ligand>
        <name>Ca(2+)</name>
        <dbReference type="ChEBI" id="CHEBI:29108"/>
    </ligand>
</feature>
<dbReference type="InterPro" id="IPR001102">
    <property type="entry name" value="Transglutaminase_N"/>
</dbReference>
<feature type="binding site" evidence="8">
    <location>
        <position position="393"/>
    </location>
    <ligand>
        <name>Ca(2+)</name>
        <dbReference type="ChEBI" id="CHEBI:29108"/>
    </ligand>
</feature>
<dbReference type="InterPro" id="IPR036238">
    <property type="entry name" value="Transglutaminase_C_sf"/>
</dbReference>
<dbReference type="InterPro" id="IPR013783">
    <property type="entry name" value="Ig-like_fold"/>
</dbReference>
<dbReference type="SUPFAM" id="SSF81296">
    <property type="entry name" value="E set domains"/>
    <property type="match status" value="1"/>
</dbReference>
<dbReference type="EC" id="2.3.2.13" evidence="6"/>
<dbReference type="PANTHER" id="PTHR11590">
    <property type="entry name" value="PROTEIN-GLUTAMINE GAMMA-GLUTAMYLTRANSFERASE"/>
    <property type="match status" value="1"/>
</dbReference>
<dbReference type="PIRSF" id="PIRSF000459">
    <property type="entry name" value="TGM_EBP42"/>
    <property type="match status" value="1"/>
</dbReference>
<feature type="domain" description="Transglutaminase-like" evidence="9">
    <location>
        <begin position="263"/>
        <end position="352"/>
    </location>
</feature>
<dbReference type="InterPro" id="IPR013808">
    <property type="entry name" value="Transglutaminase_AS"/>
</dbReference>
<protein>
    <recommendedName>
        <fullName evidence="6">protein-glutamine gamma-glutamyltransferase</fullName>
        <ecNumber evidence="6">2.3.2.13</ecNumber>
    </recommendedName>
</protein>
<dbReference type="AlphaFoldDB" id="A0A1A8KLT8"/>
<sequence length="692" mass="79641">MARPNDFRLNVDLRSYENNSAHRTADIDWRRLIVRRCQPFYITVQCSDSQLLQNKLELMLHLGRREEVEVKVHTDRGDGGRWWFDRERVQDELLLTLRSPSDAIIGRYYLTVTMLSPEGQIIKEVKGNSFHVLFNPWCRDDVVYLDDDAQLQEYVMNENGIIFYGSWDYISRRYWNYGQFEDYVMDICLQILDNSTKARENPKRDIERRSDPIYVSRIITAMVNVNDDNGVLEGRWSSPYYDGVIPVYWSGSVPILRKWSRERTGVKYGQCWVFAAVACTVLRCLGIPTRVITNFCSAHDVDGNLAVDVYENFDSTSKEDSTWNFHCWVESWMKRNDLPRGNDGWQILDPTPQERSDGLYCCGPCPVVAIKEGNLGSDVKYDARFIFAEVNADLVYWLVLPDNRKRMLSMDTRYVGSKISTKSIHGDRREDVTLSYKYPEGSEKERAVYERAGRRVTQPTELSDDPVRLKLIIKHAKCVFGTDFDVIIEVKNEGGDEAQVKLTMRAMAVTYNSLHRGECHKQISNVTVPANQVHKQVLRLYYKDYARCVSEHYLIRVKVLAEVQGQNVPYMAVSNIHLSKPELSIRVNQKPYIWEQVTASISFTNPLPVPLRDGVFTAEGAGLLSDTRLRVDGVITPGEKVTVKITFSPSKIGVKKLLVDFDSDRLRDVKGVAVMVVYKRRRSNSPMFSGID</sequence>
<dbReference type="PROSITE" id="PS00547">
    <property type="entry name" value="TRANSGLUTAMINASES"/>
    <property type="match status" value="1"/>
</dbReference>
<dbReference type="EMBL" id="HAED01008476">
    <property type="protein sequence ID" value="SBQ94688.1"/>
    <property type="molecule type" value="Transcribed_RNA"/>
</dbReference>
<dbReference type="SUPFAM" id="SSF54001">
    <property type="entry name" value="Cysteine proteinases"/>
    <property type="match status" value="1"/>
</dbReference>
<keyword evidence="2" id="KW-0808">Transferase</keyword>
<dbReference type="Pfam" id="PF01841">
    <property type="entry name" value="Transglut_core"/>
    <property type="match status" value="1"/>
</dbReference>
<dbReference type="InterPro" id="IPR036985">
    <property type="entry name" value="Transglutaminase-like_sf"/>
</dbReference>
<dbReference type="InterPro" id="IPR014756">
    <property type="entry name" value="Ig_E-set"/>
</dbReference>
<dbReference type="InterPro" id="IPR008958">
    <property type="entry name" value="Transglutaminase_C"/>
</dbReference>
<reference evidence="10" key="2">
    <citation type="submission" date="2016-06" db="EMBL/GenBank/DDBJ databases">
        <title>The genome of a short-lived fish provides insights into sex chromosome evolution and the genetic control of aging.</title>
        <authorList>
            <person name="Reichwald K."/>
            <person name="Felder M."/>
            <person name="Petzold A."/>
            <person name="Koch P."/>
            <person name="Groth M."/>
            <person name="Platzer M."/>
        </authorList>
    </citation>
    <scope>NUCLEOTIDE SEQUENCE</scope>
    <source>
        <tissue evidence="10">Brain</tissue>
    </source>
</reference>
<comment type="similarity">
    <text evidence="1">Belongs to the transglutaminase superfamily. Transglutaminase family.</text>
</comment>
<dbReference type="Gene3D" id="3.90.260.10">
    <property type="entry name" value="Transglutaminase-like"/>
    <property type="match status" value="1"/>
</dbReference>
<organism evidence="10">
    <name type="scientific">Nothobranchius kuhntae</name>
    <name type="common">Beira killifish</name>
    <dbReference type="NCBI Taxonomy" id="321403"/>
    <lineage>
        <taxon>Eukaryota</taxon>
        <taxon>Metazoa</taxon>
        <taxon>Chordata</taxon>
        <taxon>Craniata</taxon>
        <taxon>Vertebrata</taxon>
        <taxon>Euteleostomi</taxon>
        <taxon>Actinopterygii</taxon>
        <taxon>Neopterygii</taxon>
        <taxon>Teleostei</taxon>
        <taxon>Neoteleostei</taxon>
        <taxon>Acanthomorphata</taxon>
        <taxon>Ovalentaria</taxon>
        <taxon>Atherinomorphae</taxon>
        <taxon>Cyprinodontiformes</taxon>
        <taxon>Nothobranchiidae</taxon>
        <taxon>Nothobranchius</taxon>
    </lineage>
</organism>
<evidence type="ECO:0000313" key="10">
    <source>
        <dbReference type="EMBL" id="SBR33233.1"/>
    </source>
</evidence>
<feature type="active site" evidence="7">
    <location>
        <position position="326"/>
    </location>
</feature>
<dbReference type="Gene3D" id="2.60.40.10">
    <property type="entry name" value="Immunoglobulins"/>
    <property type="match status" value="3"/>
</dbReference>
<dbReference type="GO" id="GO:0003810">
    <property type="term" value="F:protein-glutamine gamma-glutamyltransferase activity"/>
    <property type="evidence" value="ECO:0007669"/>
    <property type="project" value="UniProtKB-EC"/>
</dbReference>
<name>A0A1A8KLT8_NOTKU</name>
<dbReference type="InterPro" id="IPR038765">
    <property type="entry name" value="Papain-like_cys_pep_sf"/>
</dbReference>
<evidence type="ECO:0000256" key="4">
    <source>
        <dbReference type="ARBA" id="ARBA00022837"/>
    </source>
</evidence>
<dbReference type="FunFam" id="2.60.40.10:FF:000090">
    <property type="entry name" value="Protein-glutamine gamma-glutamyltransferase 2"/>
    <property type="match status" value="1"/>
</dbReference>
<dbReference type="Pfam" id="PF00927">
    <property type="entry name" value="Transglut_C"/>
    <property type="match status" value="1"/>
</dbReference>
<dbReference type="GO" id="GO:0005739">
    <property type="term" value="C:mitochondrion"/>
    <property type="evidence" value="ECO:0007669"/>
    <property type="project" value="TreeGrafter"/>
</dbReference>
<dbReference type="GO" id="GO:0046872">
    <property type="term" value="F:metal ion binding"/>
    <property type="evidence" value="ECO:0007669"/>
    <property type="project" value="UniProtKB-KW"/>
</dbReference>
<reference evidence="10" key="1">
    <citation type="submission" date="2016-05" db="EMBL/GenBank/DDBJ databases">
        <authorList>
            <person name="Lavstsen T."/>
            <person name="Jespersen J.S."/>
        </authorList>
    </citation>
    <scope>NUCLEOTIDE SEQUENCE</scope>
    <source>
        <tissue evidence="10">Brain</tissue>
    </source>
</reference>
<evidence type="ECO:0000256" key="1">
    <source>
        <dbReference type="ARBA" id="ARBA00005968"/>
    </source>
</evidence>
<dbReference type="EMBL" id="HAEE01013183">
    <property type="protein sequence ID" value="SBR33233.1"/>
    <property type="molecule type" value="Transcribed_RNA"/>
</dbReference>
<feature type="active site" evidence="7">
    <location>
        <position position="349"/>
    </location>
</feature>
<feature type="binding site" evidence="8">
    <location>
        <position position="391"/>
    </location>
    <ligand>
        <name>Ca(2+)</name>
        <dbReference type="ChEBI" id="CHEBI:29108"/>
    </ligand>
</feature>
<evidence type="ECO:0000256" key="6">
    <source>
        <dbReference type="ARBA" id="ARBA00024222"/>
    </source>
</evidence>
<evidence type="ECO:0000256" key="7">
    <source>
        <dbReference type="PIRSR" id="PIRSR000459-1"/>
    </source>
</evidence>
<dbReference type="InterPro" id="IPR023608">
    <property type="entry name" value="Transglutaminase_animal"/>
</dbReference>
<keyword evidence="3 8" id="KW-0479">Metal-binding</keyword>
<keyword evidence="5" id="KW-0012">Acyltransferase</keyword>
<dbReference type="InterPro" id="IPR050779">
    <property type="entry name" value="Transglutaminase"/>
</dbReference>
<evidence type="ECO:0000256" key="3">
    <source>
        <dbReference type="ARBA" id="ARBA00022723"/>
    </source>
</evidence>
<dbReference type="GO" id="GO:0007399">
    <property type="term" value="P:nervous system development"/>
    <property type="evidence" value="ECO:0007669"/>
    <property type="project" value="UniProtKB-ARBA"/>
</dbReference>
<accession>A0A1A8KLT8</accession>
<feature type="active site" evidence="7">
    <location>
        <position position="271"/>
    </location>
</feature>